<dbReference type="Proteomes" id="UP000220639">
    <property type="component" value="Unassembled WGS sequence"/>
</dbReference>
<reference evidence="2" key="1">
    <citation type="submission" date="2017-08" db="EMBL/GenBank/DDBJ databases">
        <authorList>
            <person name="Brisse S."/>
        </authorList>
    </citation>
    <scope>NUCLEOTIDE SEQUENCE [LARGE SCALE GENOMIC DNA]</scope>
    <source>
        <strain evidence="2">06D021</strain>
    </source>
</reference>
<name>A0A285B7Q8_9ENTR</name>
<gene>
    <name evidence="1" type="ORF">KOSB73_290280</name>
</gene>
<organism evidence="1 2">
    <name type="scientific">Klebsiella grimontii</name>
    <dbReference type="NCBI Taxonomy" id="2058152"/>
    <lineage>
        <taxon>Bacteria</taxon>
        <taxon>Pseudomonadati</taxon>
        <taxon>Pseudomonadota</taxon>
        <taxon>Gammaproteobacteria</taxon>
        <taxon>Enterobacterales</taxon>
        <taxon>Enterobacteriaceae</taxon>
        <taxon>Klebsiella/Raoultella group</taxon>
        <taxon>Klebsiella</taxon>
    </lineage>
</organism>
<sequence length="87" mass="9106">MHGMQEVSGSIPLSSTKTCTHQVWFVKRSCGAIAQLGERLHGMQEVSGSIPLSSTKFGTLATAGVFCLSAGGNVKHSLNKSANLCVK</sequence>
<dbReference type="AntiFam" id="ANF00010">
    <property type="entry name" value="tRNA translation"/>
</dbReference>
<dbReference type="AlphaFoldDB" id="A0A285B7Q8"/>
<dbReference type="EMBL" id="FZTC01000022">
    <property type="protein sequence ID" value="SNU36793.1"/>
    <property type="molecule type" value="Genomic_DNA"/>
</dbReference>
<proteinExistence type="predicted"/>
<accession>A0A285B7Q8</accession>
<evidence type="ECO:0000313" key="1">
    <source>
        <dbReference type="EMBL" id="SNU36793.1"/>
    </source>
</evidence>
<protein>
    <submittedName>
        <fullName evidence="1">Uncharacterized protein</fullName>
    </submittedName>
</protein>
<evidence type="ECO:0000313" key="2">
    <source>
        <dbReference type="Proteomes" id="UP000220639"/>
    </source>
</evidence>